<evidence type="ECO:0000256" key="11">
    <source>
        <dbReference type="ARBA" id="ARBA00023163"/>
    </source>
</evidence>
<comment type="cofactor">
    <cofactor evidence="13">
        <name>Zn(2+)</name>
        <dbReference type="ChEBI" id="CHEBI:29105"/>
    </cofactor>
    <text evidence="13">Binds 1 zinc ion per monomer.</text>
</comment>
<dbReference type="InterPro" id="IPR006171">
    <property type="entry name" value="TOPRIM_dom"/>
</dbReference>
<dbReference type="InterPro" id="IPR050219">
    <property type="entry name" value="DnaG_primase"/>
</dbReference>
<dbReference type="Pfam" id="PF13662">
    <property type="entry name" value="Toprim_4"/>
    <property type="match status" value="1"/>
</dbReference>
<dbReference type="RefSeq" id="WP_379090202.1">
    <property type="nucleotide sequence ID" value="NZ_JBHTJO010000001.1"/>
</dbReference>
<dbReference type="Gene3D" id="3.90.580.10">
    <property type="entry name" value="Zinc finger, CHC2-type domain"/>
    <property type="match status" value="1"/>
</dbReference>
<dbReference type="EC" id="2.7.7.101" evidence="12"/>
<dbReference type="PANTHER" id="PTHR30313:SF2">
    <property type="entry name" value="DNA PRIMASE"/>
    <property type="match status" value="1"/>
</dbReference>
<dbReference type="Pfam" id="PF01807">
    <property type="entry name" value="Zn_ribbon_DnaG"/>
    <property type="match status" value="1"/>
</dbReference>
<keyword evidence="8 13" id="KW-0862">Zinc</keyword>
<evidence type="ECO:0000256" key="13">
    <source>
        <dbReference type="PIRNR" id="PIRNR002811"/>
    </source>
</evidence>
<evidence type="ECO:0000256" key="12">
    <source>
        <dbReference type="HAMAP-Rule" id="MF_00974"/>
    </source>
</evidence>
<evidence type="ECO:0000256" key="3">
    <source>
        <dbReference type="ARBA" id="ARBA00022679"/>
    </source>
</evidence>
<dbReference type="PROSITE" id="PS50880">
    <property type="entry name" value="TOPRIM"/>
    <property type="match status" value="1"/>
</dbReference>
<keyword evidence="4 12" id="KW-0548">Nucleotidyltransferase</keyword>
<evidence type="ECO:0000256" key="1">
    <source>
        <dbReference type="ARBA" id="ARBA00022478"/>
    </source>
</evidence>
<feature type="region of interest" description="Disordered" evidence="14">
    <location>
        <begin position="428"/>
        <end position="449"/>
    </location>
</feature>
<dbReference type="InterPro" id="IPR006295">
    <property type="entry name" value="DNA_primase_DnaG"/>
</dbReference>
<gene>
    <name evidence="12 16" type="primary">dnaG</name>
    <name evidence="16" type="ORF">ACFQ2F_12135</name>
</gene>
<dbReference type="PANTHER" id="PTHR30313">
    <property type="entry name" value="DNA PRIMASE"/>
    <property type="match status" value="1"/>
</dbReference>
<evidence type="ECO:0000256" key="8">
    <source>
        <dbReference type="ARBA" id="ARBA00022833"/>
    </source>
</evidence>
<dbReference type="InterPro" id="IPR013264">
    <property type="entry name" value="DNAG_N"/>
</dbReference>
<keyword evidence="5 12" id="KW-0235">DNA replication</keyword>
<dbReference type="InterPro" id="IPR030846">
    <property type="entry name" value="DnaG_bac"/>
</dbReference>
<keyword evidence="11 12" id="KW-0804">Transcription</keyword>
<comment type="catalytic activity">
    <reaction evidence="12">
        <text>ssDNA + n NTP = ssDNA/pppN(pN)n-1 hybrid + (n-1) diphosphate.</text>
        <dbReference type="EC" id="2.7.7.101"/>
    </reaction>
</comment>
<dbReference type="NCBIfam" id="TIGR01391">
    <property type="entry name" value="dnaG"/>
    <property type="match status" value="1"/>
</dbReference>
<comment type="subunit">
    <text evidence="12">Monomer. Interacts with DnaB.</text>
</comment>
<comment type="similarity">
    <text evidence="12 13">Belongs to the DnaG primase family.</text>
</comment>
<keyword evidence="7" id="KW-0863">Zinc-finger</keyword>
<dbReference type="HAMAP" id="MF_00974">
    <property type="entry name" value="DNA_primase_DnaG"/>
    <property type="match status" value="1"/>
</dbReference>
<dbReference type="SUPFAM" id="SSF56731">
    <property type="entry name" value="DNA primase core"/>
    <property type="match status" value="1"/>
</dbReference>
<evidence type="ECO:0000256" key="9">
    <source>
        <dbReference type="ARBA" id="ARBA00022842"/>
    </source>
</evidence>
<keyword evidence="3 12" id="KW-0808">Transferase</keyword>
<evidence type="ECO:0000313" key="17">
    <source>
        <dbReference type="Proteomes" id="UP001597102"/>
    </source>
</evidence>
<keyword evidence="17" id="KW-1185">Reference proteome</keyword>
<evidence type="ECO:0000256" key="2">
    <source>
        <dbReference type="ARBA" id="ARBA00022515"/>
    </source>
</evidence>
<comment type="caution">
    <text evidence="12">Lacks conserved residue(s) required for the propagation of feature annotation.</text>
</comment>
<keyword evidence="6 13" id="KW-0479">Metal-binding</keyword>
<comment type="function">
    <text evidence="12 13">RNA polymerase that catalyzes the synthesis of short RNA molecules used as primers for DNA polymerase during DNA replication.</text>
</comment>
<evidence type="ECO:0000256" key="5">
    <source>
        <dbReference type="ARBA" id="ARBA00022705"/>
    </source>
</evidence>
<feature type="domain" description="Toprim" evidence="15">
    <location>
        <begin position="257"/>
        <end position="339"/>
    </location>
</feature>
<accession>A0ABW3JDC3</accession>
<name>A0ABW3JDC3_9HYPH</name>
<evidence type="ECO:0000256" key="4">
    <source>
        <dbReference type="ARBA" id="ARBA00022695"/>
    </source>
</evidence>
<keyword evidence="10 12" id="KW-0238">DNA-binding</keyword>
<dbReference type="SUPFAM" id="SSF57783">
    <property type="entry name" value="Zinc beta-ribbon"/>
    <property type="match status" value="1"/>
</dbReference>
<keyword evidence="2 12" id="KW-0639">Primosome</keyword>
<sequence length="649" mass="73009">MRFTDSFLDDIRSRLPVSQVVGRRVNLKRRGREFVGLSPFNKEKTPSFTVNDQKGFYHCFSSGNHGDIFRFLMETEGLSFPEAVERLASEAGVPMPKPDPQFEKAEKERLSLIDAMEAAAALFEKQFVQSEGRHARNYAKGRGLSDKTIQDYRIGFAPGSRDFLKNALIGKGFTETQLLEAGLLIKPDDGRASYDRFRNRLMIPIPDSRGQVIAFGARTLEEGGQPKYLNSPETKLFDKGSSVFNFARARGPAHEKREIIVVEGYMDAIALDQAGFPNVVATLGTAFTERQMQLLWQLAPEPVICFDGDQAGEGAAARAIDRMLPVLKEGHSFRFAFLPEGNDPDDLVKAEGPEAFAACLAGAKPLIEIVWHREISAQALDTPERKAALEARLERLLESIGNGRVREHYRREIKSRLAQLWAAQRPQNPRFNDRPAARSNVPARTGFGRAPRPLPDQVRRIRDLPTSPRGFAITIILSLLNHPWLLERFGEEIASLELRAAPFAALLDELAEIILAEPEVTPDGLADALRDSRHAKLFDRIAKESAFSRITFLQPDTEDEEVEEQFRDLLFRWRALPTLKKELMEIAPYLSEASDAEFEQFVMLQEQVANDGVAEAHEDAGDREAKERLAETIARVRRERIGLNRGRRP</sequence>
<evidence type="ECO:0000256" key="6">
    <source>
        <dbReference type="ARBA" id="ARBA00022723"/>
    </source>
</evidence>
<dbReference type="Pfam" id="PF08275">
    <property type="entry name" value="DNAG_N"/>
    <property type="match status" value="1"/>
</dbReference>
<dbReference type="SMART" id="SM00493">
    <property type="entry name" value="TOPRIM"/>
    <property type="match status" value="1"/>
</dbReference>
<dbReference type="SMART" id="SM00400">
    <property type="entry name" value="ZnF_CHCC"/>
    <property type="match status" value="1"/>
</dbReference>
<dbReference type="CDD" id="cd03364">
    <property type="entry name" value="TOPRIM_DnaG_primases"/>
    <property type="match status" value="1"/>
</dbReference>
<dbReference type="InterPro" id="IPR016136">
    <property type="entry name" value="DNA_helicase_N/primase_C"/>
</dbReference>
<evidence type="ECO:0000259" key="15">
    <source>
        <dbReference type="PROSITE" id="PS50880"/>
    </source>
</evidence>
<dbReference type="PIRSF" id="PIRSF002811">
    <property type="entry name" value="DnaG"/>
    <property type="match status" value="1"/>
</dbReference>
<organism evidence="16 17">
    <name type="scientific">Methyloligella solikamskensis</name>
    <dbReference type="NCBI Taxonomy" id="1177756"/>
    <lineage>
        <taxon>Bacteria</taxon>
        <taxon>Pseudomonadati</taxon>
        <taxon>Pseudomonadota</taxon>
        <taxon>Alphaproteobacteria</taxon>
        <taxon>Hyphomicrobiales</taxon>
        <taxon>Hyphomicrobiaceae</taxon>
        <taxon>Methyloligella</taxon>
    </lineage>
</organism>
<evidence type="ECO:0000313" key="16">
    <source>
        <dbReference type="EMBL" id="MFD0987845.1"/>
    </source>
</evidence>
<proteinExistence type="inferred from homology"/>
<dbReference type="Gene3D" id="3.40.1360.10">
    <property type="match status" value="1"/>
</dbReference>
<comment type="caution">
    <text evidence="16">The sequence shown here is derived from an EMBL/GenBank/DDBJ whole genome shotgun (WGS) entry which is preliminary data.</text>
</comment>
<evidence type="ECO:0000256" key="7">
    <source>
        <dbReference type="ARBA" id="ARBA00022771"/>
    </source>
</evidence>
<dbReference type="Proteomes" id="UP001597102">
    <property type="component" value="Unassembled WGS sequence"/>
</dbReference>
<dbReference type="InterPro" id="IPR034151">
    <property type="entry name" value="TOPRIM_DnaG_bac"/>
</dbReference>
<dbReference type="Gene3D" id="1.10.860.10">
    <property type="entry name" value="DNAb Helicase, Chain A"/>
    <property type="match status" value="1"/>
</dbReference>
<protein>
    <recommendedName>
        <fullName evidence="12 13">DNA primase</fullName>
        <ecNumber evidence="12">2.7.7.101</ecNumber>
    </recommendedName>
</protein>
<dbReference type="InterPro" id="IPR037068">
    <property type="entry name" value="DNA_primase_core_N_sf"/>
</dbReference>
<keyword evidence="9" id="KW-0460">Magnesium</keyword>
<dbReference type="InterPro" id="IPR036977">
    <property type="entry name" value="DNA_primase_Znf_CHC2"/>
</dbReference>
<dbReference type="EMBL" id="JBHTJO010000001">
    <property type="protein sequence ID" value="MFD0987845.1"/>
    <property type="molecule type" value="Genomic_DNA"/>
</dbReference>
<dbReference type="Gene3D" id="3.90.980.10">
    <property type="entry name" value="DNA primase, catalytic core, N-terminal domain"/>
    <property type="match status" value="1"/>
</dbReference>
<reference evidence="17" key="1">
    <citation type="journal article" date="2019" name="Int. J. Syst. Evol. Microbiol.">
        <title>The Global Catalogue of Microorganisms (GCM) 10K type strain sequencing project: providing services to taxonomists for standard genome sequencing and annotation.</title>
        <authorList>
            <consortium name="The Broad Institute Genomics Platform"/>
            <consortium name="The Broad Institute Genome Sequencing Center for Infectious Disease"/>
            <person name="Wu L."/>
            <person name="Ma J."/>
        </authorList>
    </citation>
    <scope>NUCLEOTIDE SEQUENCE [LARGE SCALE GENOMIC DNA]</scope>
    <source>
        <strain evidence="17">CCUG 61697</strain>
    </source>
</reference>
<dbReference type="InterPro" id="IPR002694">
    <property type="entry name" value="Znf_CHC2"/>
</dbReference>
<evidence type="ECO:0000256" key="14">
    <source>
        <dbReference type="SAM" id="MobiDB-lite"/>
    </source>
</evidence>
<keyword evidence="1 12" id="KW-0240">DNA-directed RNA polymerase</keyword>
<evidence type="ECO:0000256" key="10">
    <source>
        <dbReference type="ARBA" id="ARBA00023125"/>
    </source>
</evidence>